<dbReference type="SUPFAM" id="SSF50965">
    <property type="entry name" value="Galactose oxidase, central domain"/>
    <property type="match status" value="1"/>
</dbReference>
<keyword evidence="3" id="KW-1185">Reference proteome</keyword>
<evidence type="ECO:0000256" key="1">
    <source>
        <dbReference type="SAM" id="SignalP"/>
    </source>
</evidence>
<dbReference type="InterPro" id="IPR015915">
    <property type="entry name" value="Kelch-typ_b-propeller"/>
</dbReference>
<dbReference type="STRING" id="1237149.C900_00275"/>
<dbReference type="EMBL" id="AMZN01000110">
    <property type="protein sequence ID" value="ELR68534.1"/>
    <property type="molecule type" value="Genomic_DNA"/>
</dbReference>
<evidence type="ECO:0000313" key="2">
    <source>
        <dbReference type="EMBL" id="ELR68534.1"/>
    </source>
</evidence>
<dbReference type="RefSeq" id="WP_009583185.1">
    <property type="nucleotide sequence ID" value="NZ_AMZN01000110.1"/>
</dbReference>
<dbReference type="AlphaFoldDB" id="L8JLX8"/>
<comment type="caution">
    <text evidence="2">The sequence shown here is derived from an EMBL/GenBank/DDBJ whole genome shotgun (WGS) entry which is preliminary data.</text>
</comment>
<proteinExistence type="predicted"/>
<protein>
    <submittedName>
        <fullName evidence="2">Uncharacterized protein</fullName>
    </submittedName>
</protein>
<accession>L8JLX8</accession>
<feature type="signal peptide" evidence="1">
    <location>
        <begin position="1"/>
        <end position="17"/>
    </location>
</feature>
<dbReference type="OrthoDB" id="103335at2"/>
<dbReference type="InterPro" id="IPR011043">
    <property type="entry name" value="Gal_Oxase/kelch_b-propeller"/>
</dbReference>
<keyword evidence="1" id="KW-0732">Signal</keyword>
<evidence type="ECO:0000313" key="3">
    <source>
        <dbReference type="Proteomes" id="UP000011135"/>
    </source>
</evidence>
<dbReference type="Gene3D" id="2.120.10.80">
    <property type="entry name" value="Kelch-type beta propeller"/>
    <property type="match status" value="1"/>
</dbReference>
<organism evidence="2 3">
    <name type="scientific">Fulvivirga imtechensis AK7</name>
    <dbReference type="NCBI Taxonomy" id="1237149"/>
    <lineage>
        <taxon>Bacteria</taxon>
        <taxon>Pseudomonadati</taxon>
        <taxon>Bacteroidota</taxon>
        <taxon>Cytophagia</taxon>
        <taxon>Cytophagales</taxon>
        <taxon>Fulvivirgaceae</taxon>
        <taxon>Fulvivirga</taxon>
    </lineage>
</organism>
<sequence>MSYLCKLFLVGVLIAFCAISCKDEDKDPPKEASVTLSAVEQVNLNSIELTGSFYPGDMEVDAYGFQLSLESDFSTILKSLEYTGLTDYKNTTETVVLESSKENTIVYARGFVSVDNETIYSNVANTNYINSEWILIADTLSKGVAYSLIGQSSFVPDQGDVSVTIGDINLNIDSISNSNFYFSIPDDFPVGQNMTISLSANNIDQELSKNEVYISRWKFVPDDFYDLYVRSQGFKLGDYAYFFGRSSGDVGKALKFNFSTGEWTDISSSFDQSIINRENGVGESVMGIGFLGVGEVNLEKANDCYLFNDSNILFEKIDSLPQPGTSYPLSFALNNSIYVLNAHIVYQLDLSQPLSWNQLNDAPGNFNFDVAVEHEGLAYCTNAGILWKYDPNSDVWQEESSFPDNFFPVRGVGFAINNKIYYGLAQFDTMNRMYSYDLNTGEWEQEERLHLSGTYINGALAFIHANKAYIFHEVNNGYFIYDPN</sequence>
<dbReference type="Proteomes" id="UP000011135">
    <property type="component" value="Unassembled WGS sequence"/>
</dbReference>
<name>L8JLX8_9BACT</name>
<gene>
    <name evidence="2" type="ORF">C900_00275</name>
</gene>
<reference evidence="2 3" key="1">
    <citation type="submission" date="2012-12" db="EMBL/GenBank/DDBJ databases">
        <title>Genome assembly of Fulvivirga imtechensis AK7.</title>
        <authorList>
            <person name="Nupur N."/>
            <person name="Khatri I."/>
            <person name="Kumar R."/>
            <person name="Subramanian S."/>
            <person name="Pinnaka A."/>
        </authorList>
    </citation>
    <scope>NUCLEOTIDE SEQUENCE [LARGE SCALE GENOMIC DNA]</scope>
    <source>
        <strain evidence="2 3">AK7</strain>
    </source>
</reference>
<feature type="chain" id="PRO_5003993314" evidence="1">
    <location>
        <begin position="18"/>
        <end position="484"/>
    </location>
</feature>